<proteinExistence type="predicted"/>
<evidence type="ECO:0000313" key="1">
    <source>
        <dbReference type="EMBL" id="KAK0429793.1"/>
    </source>
</evidence>
<dbReference type="AlphaFoldDB" id="A0AA39IVM9"/>
<organism evidence="1 2">
    <name type="scientific">Armillaria borealis</name>
    <dbReference type="NCBI Taxonomy" id="47425"/>
    <lineage>
        <taxon>Eukaryota</taxon>
        <taxon>Fungi</taxon>
        <taxon>Dikarya</taxon>
        <taxon>Basidiomycota</taxon>
        <taxon>Agaricomycotina</taxon>
        <taxon>Agaricomycetes</taxon>
        <taxon>Agaricomycetidae</taxon>
        <taxon>Agaricales</taxon>
        <taxon>Marasmiineae</taxon>
        <taxon>Physalacriaceae</taxon>
        <taxon>Armillaria</taxon>
    </lineage>
</organism>
<comment type="caution">
    <text evidence="1">The sequence shown here is derived from an EMBL/GenBank/DDBJ whole genome shotgun (WGS) entry which is preliminary data.</text>
</comment>
<evidence type="ECO:0000313" key="2">
    <source>
        <dbReference type="Proteomes" id="UP001175226"/>
    </source>
</evidence>
<protein>
    <submittedName>
        <fullName evidence="1">Uncharacterized protein</fullName>
    </submittedName>
</protein>
<dbReference type="Proteomes" id="UP001175226">
    <property type="component" value="Unassembled WGS sequence"/>
</dbReference>
<gene>
    <name evidence="1" type="ORF">EV421DRAFT_1745089</name>
</gene>
<sequence length="167" mass="19593">MSIRPPEWAYRNDQVKMPPVEMVRYKHRGSHLELKLIQSPRKIPRREQDPGLECQKAGGRWDLYKGSDLSNIRIKGNSWMQRRSVLKGRLGVFYIPPVLTVIQGSSVVSTVTEHILLDIEHPKVQTRALEVWMGYRRLLTFGRRTKGTCSRAYPCTYSRIRMWFCVY</sequence>
<keyword evidence="2" id="KW-1185">Reference proteome</keyword>
<accession>A0AA39IVM9</accession>
<dbReference type="EMBL" id="JAUEPT010000210">
    <property type="protein sequence ID" value="KAK0429793.1"/>
    <property type="molecule type" value="Genomic_DNA"/>
</dbReference>
<name>A0AA39IVM9_9AGAR</name>
<reference evidence="1" key="1">
    <citation type="submission" date="2023-06" db="EMBL/GenBank/DDBJ databases">
        <authorList>
            <consortium name="Lawrence Berkeley National Laboratory"/>
            <person name="Ahrendt S."/>
            <person name="Sahu N."/>
            <person name="Indic B."/>
            <person name="Wong-Bajracharya J."/>
            <person name="Merenyi Z."/>
            <person name="Ke H.-M."/>
            <person name="Monk M."/>
            <person name="Kocsube S."/>
            <person name="Drula E."/>
            <person name="Lipzen A."/>
            <person name="Balint B."/>
            <person name="Henrissat B."/>
            <person name="Andreopoulos B."/>
            <person name="Martin F.M."/>
            <person name="Harder C.B."/>
            <person name="Rigling D."/>
            <person name="Ford K.L."/>
            <person name="Foster G.D."/>
            <person name="Pangilinan J."/>
            <person name="Papanicolaou A."/>
            <person name="Barry K."/>
            <person name="LaButti K."/>
            <person name="Viragh M."/>
            <person name="Koriabine M."/>
            <person name="Yan M."/>
            <person name="Riley R."/>
            <person name="Champramary S."/>
            <person name="Plett K.L."/>
            <person name="Tsai I.J."/>
            <person name="Slot J."/>
            <person name="Sipos G."/>
            <person name="Plett J."/>
            <person name="Nagy L.G."/>
            <person name="Grigoriev I.V."/>
        </authorList>
    </citation>
    <scope>NUCLEOTIDE SEQUENCE</scope>
    <source>
        <strain evidence="1">FPL87.14</strain>
    </source>
</reference>